<gene>
    <name evidence="2" type="ORF">HCT14_05115</name>
</gene>
<evidence type="ECO:0000313" key="3">
    <source>
        <dbReference type="Proteomes" id="UP000711995"/>
    </source>
</evidence>
<dbReference type="AlphaFoldDB" id="A0A968GAF0"/>
<keyword evidence="3" id="KW-1185">Reference proteome</keyword>
<sequence length="79" mass="9207">MNNTHKRLLVGMFATIIYLVLFFIIMFALLEMSHPWIMAIAASKILSQLFFILIILVSLFSSFFFYVKIGQFILKKLEA</sequence>
<dbReference type="Proteomes" id="UP000711995">
    <property type="component" value="Unassembled WGS sequence"/>
</dbReference>
<accession>A0A968GAF0</accession>
<keyword evidence="1" id="KW-1133">Transmembrane helix</keyword>
<keyword evidence="1" id="KW-0812">Transmembrane</keyword>
<feature type="transmembrane region" description="Helical" evidence="1">
    <location>
        <begin position="7"/>
        <end position="30"/>
    </location>
</feature>
<comment type="caution">
    <text evidence="2">The sequence shown here is derived from an EMBL/GenBank/DDBJ whole genome shotgun (WGS) entry which is preliminary data.</text>
</comment>
<proteinExistence type="predicted"/>
<protein>
    <submittedName>
        <fullName evidence="2">Uncharacterized protein</fullName>
    </submittedName>
</protein>
<evidence type="ECO:0000256" key="1">
    <source>
        <dbReference type="SAM" id="Phobius"/>
    </source>
</evidence>
<keyword evidence="1" id="KW-0472">Membrane</keyword>
<dbReference type="EMBL" id="JAATLJ010000001">
    <property type="protein sequence ID" value="NIZ40882.1"/>
    <property type="molecule type" value="Genomic_DNA"/>
</dbReference>
<dbReference type="RefSeq" id="WP_167700470.1">
    <property type="nucleotide sequence ID" value="NZ_CP118174.1"/>
</dbReference>
<evidence type="ECO:0000313" key="2">
    <source>
        <dbReference type="EMBL" id="NIZ40882.1"/>
    </source>
</evidence>
<reference evidence="2 3" key="1">
    <citation type="submission" date="2020-03" db="EMBL/GenBank/DDBJ databases">
        <title>Spirochaetal bacteria isolated from arthropods constitute a novel genus Entomospira genus novum within the order Spirochaetales.</title>
        <authorList>
            <person name="Grana-Miraglia L."/>
            <person name="Sikutova S."/>
            <person name="Fingerle V."/>
            <person name="Sing A."/>
            <person name="Castillo-Ramirez S."/>
            <person name="Margos G."/>
            <person name="Rudolf I."/>
        </authorList>
    </citation>
    <scope>NUCLEOTIDE SEQUENCE [LARGE SCALE GENOMIC DNA]</scope>
    <source>
        <strain evidence="2 3">BR193</strain>
    </source>
</reference>
<feature type="transmembrane region" description="Helical" evidence="1">
    <location>
        <begin position="36"/>
        <end position="67"/>
    </location>
</feature>
<organism evidence="2 3">
    <name type="scientific">Entomospira entomophila</name>
    <dbReference type="NCBI Taxonomy" id="2719988"/>
    <lineage>
        <taxon>Bacteria</taxon>
        <taxon>Pseudomonadati</taxon>
        <taxon>Spirochaetota</taxon>
        <taxon>Spirochaetia</taxon>
        <taxon>Spirochaetales</taxon>
        <taxon>Spirochaetaceae</taxon>
        <taxon>Entomospira</taxon>
    </lineage>
</organism>
<name>A0A968GAF0_9SPIO</name>